<feature type="region of interest" description="Disordered" evidence="4">
    <location>
        <begin position="1"/>
        <end position="26"/>
    </location>
</feature>
<evidence type="ECO:0000256" key="4">
    <source>
        <dbReference type="SAM" id="MobiDB-lite"/>
    </source>
</evidence>
<dbReference type="RefSeq" id="WP_330958068.1">
    <property type="nucleotide sequence ID" value="NZ_JAZGJQ010000003.1"/>
</dbReference>
<name>A0ABU7R9M6_9ACTN</name>
<reference evidence="6 7" key="1">
    <citation type="submission" date="2024-01" db="EMBL/GenBank/DDBJ databases">
        <title>Description of Olsenella sp. nov., isolated from pig feces.</title>
        <authorList>
            <person name="Chang Y.-H."/>
        </authorList>
    </citation>
    <scope>NUCLEOTIDE SEQUENCE [LARGE SCALE GENOMIC DNA]</scope>
    <source>
        <strain evidence="6 7">YH-ols2223</strain>
    </source>
</reference>
<dbReference type="EC" id="3.1.2.20" evidence="6"/>
<feature type="domain" description="HotDog ACOT-type" evidence="5">
    <location>
        <begin position="31"/>
        <end position="143"/>
    </location>
</feature>
<organism evidence="6 7">
    <name type="scientific">Olsenella absiana</name>
    <dbReference type="NCBI Taxonomy" id="3115222"/>
    <lineage>
        <taxon>Bacteria</taxon>
        <taxon>Bacillati</taxon>
        <taxon>Actinomycetota</taxon>
        <taxon>Coriobacteriia</taxon>
        <taxon>Coriobacteriales</taxon>
        <taxon>Atopobiaceae</taxon>
        <taxon>Olsenella</taxon>
    </lineage>
</organism>
<evidence type="ECO:0000256" key="2">
    <source>
        <dbReference type="ARBA" id="ARBA00022801"/>
    </source>
</evidence>
<dbReference type="Proteomes" id="UP001332931">
    <property type="component" value="Unassembled WGS sequence"/>
</dbReference>
<dbReference type="Pfam" id="PF03061">
    <property type="entry name" value="4HBT"/>
    <property type="match status" value="1"/>
</dbReference>
<dbReference type="EMBL" id="JAZGJQ010000003">
    <property type="protein sequence ID" value="MEE6147306.1"/>
    <property type="molecule type" value="Genomic_DNA"/>
</dbReference>
<evidence type="ECO:0000259" key="5">
    <source>
        <dbReference type="PROSITE" id="PS51770"/>
    </source>
</evidence>
<dbReference type="InterPro" id="IPR033120">
    <property type="entry name" value="HOTDOG_ACOT"/>
</dbReference>
<dbReference type="CDD" id="cd03442">
    <property type="entry name" value="BFIT_BACH"/>
    <property type="match status" value="1"/>
</dbReference>
<dbReference type="PANTHER" id="PTHR11049">
    <property type="entry name" value="ACYL COENZYME A THIOESTER HYDROLASE"/>
    <property type="match status" value="1"/>
</dbReference>
<protein>
    <submittedName>
        <fullName evidence="6">Acyl-CoA thioesterase</fullName>
        <ecNumber evidence="6">3.1.2.20</ecNumber>
    </submittedName>
</protein>
<accession>A0ABU7R9M6</accession>
<evidence type="ECO:0000313" key="6">
    <source>
        <dbReference type="EMBL" id="MEE6147306.1"/>
    </source>
</evidence>
<sequence>MEKDARPEATSGAVPATVPAPAGQRAEKTVAETAAEVTHTVLYQDINGVGRLYGGRLMEWIDEAAAIVARRHCGGSVTTACIDQLQFRHPAYRNDIVDVVARVTYVGNTSLEVRVDSYVEDVRDGSREKINRAFLTLVHVDELGRPRPVPYGLRMLTDEERSEHDDALKRLELRKLRREEHY</sequence>
<dbReference type="InterPro" id="IPR006683">
    <property type="entry name" value="Thioestr_dom"/>
</dbReference>
<keyword evidence="7" id="KW-1185">Reference proteome</keyword>
<dbReference type="SUPFAM" id="SSF54637">
    <property type="entry name" value="Thioesterase/thiol ester dehydrase-isomerase"/>
    <property type="match status" value="1"/>
</dbReference>
<dbReference type="InterPro" id="IPR029069">
    <property type="entry name" value="HotDog_dom_sf"/>
</dbReference>
<dbReference type="InterPro" id="IPR040170">
    <property type="entry name" value="Cytosol_ACT"/>
</dbReference>
<dbReference type="PANTHER" id="PTHR11049:SF24">
    <property type="entry name" value="CYTOSOLIC ACYL COENZYME A THIOESTER HYDROLASE"/>
    <property type="match status" value="1"/>
</dbReference>
<dbReference type="Gene3D" id="3.10.129.10">
    <property type="entry name" value="Hotdog Thioesterase"/>
    <property type="match status" value="1"/>
</dbReference>
<evidence type="ECO:0000256" key="1">
    <source>
        <dbReference type="ARBA" id="ARBA00010458"/>
    </source>
</evidence>
<proteinExistence type="inferred from homology"/>
<dbReference type="GO" id="GO:0047617">
    <property type="term" value="F:fatty acyl-CoA hydrolase activity"/>
    <property type="evidence" value="ECO:0007669"/>
    <property type="project" value="UniProtKB-EC"/>
</dbReference>
<gene>
    <name evidence="6" type="ORF">VXJ25_04780</name>
</gene>
<comment type="similarity">
    <text evidence="1">Belongs to the acyl coenzyme A hydrolase family.</text>
</comment>
<evidence type="ECO:0000313" key="7">
    <source>
        <dbReference type="Proteomes" id="UP001332931"/>
    </source>
</evidence>
<dbReference type="PROSITE" id="PS51770">
    <property type="entry name" value="HOTDOG_ACOT"/>
    <property type="match status" value="1"/>
</dbReference>
<feature type="compositionally biased region" description="Low complexity" evidence="4">
    <location>
        <begin position="9"/>
        <end position="23"/>
    </location>
</feature>
<keyword evidence="2 3" id="KW-0378">Hydrolase</keyword>
<evidence type="ECO:0000256" key="3">
    <source>
        <dbReference type="PROSITE-ProRule" id="PRU01106"/>
    </source>
</evidence>
<comment type="caution">
    <text evidence="6">The sequence shown here is derived from an EMBL/GenBank/DDBJ whole genome shotgun (WGS) entry which is preliminary data.</text>
</comment>